<dbReference type="Proteomes" id="UP000015105">
    <property type="component" value="Chromosome 3D"/>
</dbReference>
<proteinExistence type="predicted"/>
<dbReference type="EnsemblPlants" id="AET3Gv20070900.2">
    <property type="protein sequence ID" value="AET3Gv20070900.2"/>
    <property type="gene ID" value="AET3Gv20070900"/>
</dbReference>
<name>A0A453DT97_AEGTS</name>
<dbReference type="Gramene" id="AET3Gv20070900.2">
    <property type="protein sequence ID" value="AET3Gv20070900.2"/>
    <property type="gene ID" value="AET3Gv20070900"/>
</dbReference>
<evidence type="ECO:0000313" key="2">
    <source>
        <dbReference type="Proteomes" id="UP000015105"/>
    </source>
</evidence>
<reference evidence="1" key="3">
    <citation type="journal article" date="2017" name="Nature">
        <title>Genome sequence of the progenitor of the wheat D genome Aegilops tauschii.</title>
        <authorList>
            <person name="Luo M.C."/>
            <person name="Gu Y.Q."/>
            <person name="Puiu D."/>
            <person name="Wang H."/>
            <person name="Twardziok S.O."/>
            <person name="Deal K.R."/>
            <person name="Huo N."/>
            <person name="Zhu T."/>
            <person name="Wang L."/>
            <person name="Wang Y."/>
            <person name="McGuire P.E."/>
            <person name="Liu S."/>
            <person name="Long H."/>
            <person name="Ramasamy R.K."/>
            <person name="Rodriguez J.C."/>
            <person name="Van S.L."/>
            <person name="Yuan L."/>
            <person name="Wang Z."/>
            <person name="Xia Z."/>
            <person name="Xiao L."/>
            <person name="Anderson O.D."/>
            <person name="Ouyang S."/>
            <person name="Liang Y."/>
            <person name="Zimin A.V."/>
            <person name="Pertea G."/>
            <person name="Qi P."/>
            <person name="Bennetzen J.L."/>
            <person name="Dai X."/>
            <person name="Dawson M.W."/>
            <person name="Muller H.G."/>
            <person name="Kugler K."/>
            <person name="Rivarola-Duarte L."/>
            <person name="Spannagl M."/>
            <person name="Mayer K.F.X."/>
            <person name="Lu F.H."/>
            <person name="Bevan M.W."/>
            <person name="Leroy P."/>
            <person name="Li P."/>
            <person name="You F.M."/>
            <person name="Sun Q."/>
            <person name="Liu Z."/>
            <person name="Lyons E."/>
            <person name="Wicker T."/>
            <person name="Salzberg S.L."/>
            <person name="Devos K.M."/>
            <person name="Dvorak J."/>
        </authorList>
    </citation>
    <scope>NUCLEOTIDE SEQUENCE [LARGE SCALE GENOMIC DNA]</scope>
    <source>
        <strain evidence="1">cv. AL8/78</strain>
    </source>
</reference>
<dbReference type="AlphaFoldDB" id="A0A453DT97"/>
<reference evidence="1" key="5">
    <citation type="journal article" date="2021" name="G3 (Bethesda)">
        <title>Aegilops tauschii genome assembly Aet v5.0 features greater sequence contiguity and improved annotation.</title>
        <authorList>
            <person name="Wang L."/>
            <person name="Zhu T."/>
            <person name="Rodriguez J.C."/>
            <person name="Deal K.R."/>
            <person name="Dubcovsky J."/>
            <person name="McGuire P.E."/>
            <person name="Lux T."/>
            <person name="Spannagl M."/>
            <person name="Mayer K.F.X."/>
            <person name="Baldrich P."/>
            <person name="Meyers B.C."/>
            <person name="Huo N."/>
            <person name="Gu Y.Q."/>
            <person name="Zhou H."/>
            <person name="Devos K.M."/>
            <person name="Bennetzen J.L."/>
            <person name="Unver T."/>
            <person name="Budak H."/>
            <person name="Gulick P.J."/>
            <person name="Galiba G."/>
            <person name="Kalapos B."/>
            <person name="Nelson D.R."/>
            <person name="Li P."/>
            <person name="You F.M."/>
            <person name="Luo M.C."/>
            <person name="Dvorak J."/>
        </authorList>
    </citation>
    <scope>NUCLEOTIDE SEQUENCE [LARGE SCALE GENOMIC DNA]</scope>
    <source>
        <strain evidence="1">cv. AL8/78</strain>
    </source>
</reference>
<accession>A0A453DT97</accession>
<sequence>SSSVRLPPPIFFAPAPSPAMARGVGGEAGTGRQMWCLCPQQRPLQDAVPSCCSRDTSPRRSLSPELYCSLISRQRVLNSDGSVSPGMCSTECPNQNVGIYLPACWEIAVTRKCLLPADNDTVMYWPNLVDGRRPMHSSHRHMLGVCGLTNQEQLGHDTC</sequence>
<reference evidence="2" key="2">
    <citation type="journal article" date="2017" name="Nat. Plants">
        <title>The Aegilops tauschii genome reveals multiple impacts of transposons.</title>
        <authorList>
            <person name="Zhao G."/>
            <person name="Zou C."/>
            <person name="Li K."/>
            <person name="Wang K."/>
            <person name="Li T."/>
            <person name="Gao L."/>
            <person name="Zhang X."/>
            <person name="Wang H."/>
            <person name="Yang Z."/>
            <person name="Liu X."/>
            <person name="Jiang W."/>
            <person name="Mao L."/>
            <person name="Kong X."/>
            <person name="Jiao Y."/>
            <person name="Jia J."/>
        </authorList>
    </citation>
    <scope>NUCLEOTIDE SEQUENCE [LARGE SCALE GENOMIC DNA]</scope>
    <source>
        <strain evidence="2">cv. AL8/78</strain>
    </source>
</reference>
<reference evidence="2" key="1">
    <citation type="journal article" date="2014" name="Science">
        <title>Ancient hybridizations among the ancestral genomes of bread wheat.</title>
        <authorList>
            <consortium name="International Wheat Genome Sequencing Consortium,"/>
            <person name="Marcussen T."/>
            <person name="Sandve S.R."/>
            <person name="Heier L."/>
            <person name="Spannagl M."/>
            <person name="Pfeifer M."/>
            <person name="Jakobsen K.S."/>
            <person name="Wulff B.B."/>
            <person name="Steuernagel B."/>
            <person name="Mayer K.F."/>
            <person name="Olsen O.A."/>
        </authorList>
    </citation>
    <scope>NUCLEOTIDE SEQUENCE [LARGE SCALE GENOMIC DNA]</scope>
    <source>
        <strain evidence="2">cv. AL8/78</strain>
    </source>
</reference>
<protein>
    <submittedName>
        <fullName evidence="1">Uncharacterized protein</fullName>
    </submittedName>
</protein>
<keyword evidence="2" id="KW-1185">Reference proteome</keyword>
<organism evidence="1 2">
    <name type="scientific">Aegilops tauschii subsp. strangulata</name>
    <name type="common">Goatgrass</name>
    <dbReference type="NCBI Taxonomy" id="200361"/>
    <lineage>
        <taxon>Eukaryota</taxon>
        <taxon>Viridiplantae</taxon>
        <taxon>Streptophyta</taxon>
        <taxon>Embryophyta</taxon>
        <taxon>Tracheophyta</taxon>
        <taxon>Spermatophyta</taxon>
        <taxon>Magnoliopsida</taxon>
        <taxon>Liliopsida</taxon>
        <taxon>Poales</taxon>
        <taxon>Poaceae</taxon>
        <taxon>BOP clade</taxon>
        <taxon>Pooideae</taxon>
        <taxon>Triticodae</taxon>
        <taxon>Triticeae</taxon>
        <taxon>Triticinae</taxon>
        <taxon>Aegilops</taxon>
    </lineage>
</organism>
<reference evidence="1" key="4">
    <citation type="submission" date="2019-03" db="UniProtKB">
        <authorList>
            <consortium name="EnsemblPlants"/>
        </authorList>
    </citation>
    <scope>IDENTIFICATION</scope>
</reference>
<evidence type="ECO:0000313" key="1">
    <source>
        <dbReference type="EnsemblPlants" id="AET3Gv20070900.2"/>
    </source>
</evidence>